<dbReference type="InterPro" id="IPR037523">
    <property type="entry name" value="VOC_core"/>
</dbReference>
<dbReference type="InterPro" id="IPR051785">
    <property type="entry name" value="MMCE/EMCE_epimerase"/>
</dbReference>
<name>A0A1W7D1E1_9ACTN</name>
<dbReference type="RefSeq" id="WP_086160683.1">
    <property type="nucleotide sequence ID" value="NZ_CP021121.1"/>
</dbReference>
<dbReference type="Proteomes" id="UP000194218">
    <property type="component" value="Chromosome"/>
</dbReference>
<dbReference type="PROSITE" id="PS51819">
    <property type="entry name" value="VOC"/>
    <property type="match status" value="1"/>
</dbReference>
<dbReference type="KEGG" id="smao:CAG99_20135"/>
<sequence length="304" mass="33259">MITHVRSVALGVPDIGAAREFFEKHWQLDLVGTDADRVFLGAGCQDGHVLRLRAVSEPRVDLLSLAAATDADVDAIAERVAAHPLGRLVSEPATWDDADGGYRVRFLDCEGRTVEVSSGARPRAFRPVEPGESRPIGISHVVLNTADLPTALAFYRSIFDFQVTDWVEDIMVFLRSGTAHHLLAFTRAPHASLNHVAFELRGIDEFMRATGTMMQKGFAPLWGPGRHGVGANTFTYFQEPSSRFVAEYTTGMLRIDPDHEWVPRVYPGNAQTSDTWGVAAARDDAVSATLRGCPDAGLWQPPPV</sequence>
<dbReference type="InterPro" id="IPR004360">
    <property type="entry name" value="Glyas_Fos-R_dOase_dom"/>
</dbReference>
<dbReference type="Pfam" id="PF00903">
    <property type="entry name" value="Glyoxalase"/>
    <property type="match status" value="1"/>
</dbReference>
<dbReference type="EMBL" id="CP021121">
    <property type="protein sequence ID" value="ARQ70844.1"/>
    <property type="molecule type" value="Genomic_DNA"/>
</dbReference>
<dbReference type="GO" id="GO:0004493">
    <property type="term" value="F:methylmalonyl-CoA epimerase activity"/>
    <property type="evidence" value="ECO:0007669"/>
    <property type="project" value="TreeGrafter"/>
</dbReference>
<protein>
    <recommendedName>
        <fullName evidence="2">VOC domain-containing protein</fullName>
    </recommendedName>
</protein>
<dbReference type="PANTHER" id="PTHR43048">
    <property type="entry name" value="METHYLMALONYL-COA EPIMERASE"/>
    <property type="match status" value="1"/>
</dbReference>
<evidence type="ECO:0000256" key="1">
    <source>
        <dbReference type="ARBA" id="ARBA00022723"/>
    </source>
</evidence>
<evidence type="ECO:0000313" key="4">
    <source>
        <dbReference type="Proteomes" id="UP000194218"/>
    </source>
</evidence>
<keyword evidence="1" id="KW-0479">Metal-binding</keyword>
<evidence type="ECO:0000259" key="2">
    <source>
        <dbReference type="PROSITE" id="PS51819"/>
    </source>
</evidence>
<reference evidence="3 4" key="1">
    <citation type="submission" date="2017-05" db="EMBL/GenBank/DDBJ databases">
        <title>Complete genome sequence of Streptomyces sp. SCSIO 03032 revealed the diverse biosynthetic pathways for its bioactive secondary metabolites.</title>
        <authorList>
            <person name="Ma L."/>
            <person name="Zhu Y."/>
            <person name="Zhang W."/>
            <person name="Zhang G."/>
            <person name="Tian X."/>
            <person name="Zhang S."/>
            <person name="Zhang C."/>
        </authorList>
    </citation>
    <scope>NUCLEOTIDE SEQUENCE [LARGE SCALE GENOMIC DNA]</scope>
    <source>
        <strain evidence="3 4">SCSIO 03032</strain>
    </source>
</reference>
<organism evidence="3 4">
    <name type="scientific">Streptomyces marincola</name>
    <dbReference type="NCBI Taxonomy" id="2878388"/>
    <lineage>
        <taxon>Bacteria</taxon>
        <taxon>Bacillati</taxon>
        <taxon>Actinomycetota</taxon>
        <taxon>Actinomycetes</taxon>
        <taxon>Kitasatosporales</taxon>
        <taxon>Streptomycetaceae</taxon>
        <taxon>Streptomyces</taxon>
    </lineage>
</organism>
<dbReference type="OrthoDB" id="3827654at2"/>
<keyword evidence="4" id="KW-1185">Reference proteome</keyword>
<accession>A0A1W7D1E1</accession>
<gene>
    <name evidence="3" type="ORF">CAG99_20135</name>
</gene>
<feature type="domain" description="VOC" evidence="2">
    <location>
        <begin position="137"/>
        <end position="251"/>
    </location>
</feature>
<dbReference type="GO" id="GO:0046491">
    <property type="term" value="P:L-methylmalonyl-CoA metabolic process"/>
    <property type="evidence" value="ECO:0007669"/>
    <property type="project" value="TreeGrafter"/>
</dbReference>
<proteinExistence type="predicted"/>
<dbReference type="InterPro" id="IPR029068">
    <property type="entry name" value="Glyas_Bleomycin-R_OHBP_Dase"/>
</dbReference>
<dbReference type="Gene3D" id="3.10.180.10">
    <property type="entry name" value="2,3-Dihydroxybiphenyl 1,2-Dioxygenase, domain 1"/>
    <property type="match status" value="2"/>
</dbReference>
<dbReference type="AlphaFoldDB" id="A0A1W7D1E1"/>
<dbReference type="GO" id="GO:0046872">
    <property type="term" value="F:metal ion binding"/>
    <property type="evidence" value="ECO:0007669"/>
    <property type="project" value="UniProtKB-KW"/>
</dbReference>
<dbReference type="PANTHER" id="PTHR43048:SF3">
    <property type="entry name" value="METHYLMALONYL-COA EPIMERASE, MITOCHONDRIAL"/>
    <property type="match status" value="1"/>
</dbReference>
<dbReference type="SUPFAM" id="SSF54593">
    <property type="entry name" value="Glyoxalase/Bleomycin resistance protein/Dihydroxybiphenyl dioxygenase"/>
    <property type="match status" value="1"/>
</dbReference>
<evidence type="ECO:0000313" key="3">
    <source>
        <dbReference type="EMBL" id="ARQ70844.1"/>
    </source>
</evidence>